<dbReference type="GO" id="GO:0003700">
    <property type="term" value="F:DNA-binding transcription factor activity"/>
    <property type="evidence" value="ECO:0007669"/>
    <property type="project" value="InterPro"/>
</dbReference>
<dbReference type="PANTHER" id="PTHR30427">
    <property type="entry name" value="TRANSCRIPTIONAL ACTIVATOR PROTEIN LYSR"/>
    <property type="match status" value="1"/>
</dbReference>
<gene>
    <name evidence="6" type="ORF">RGI145_20600</name>
</gene>
<dbReference type="RefSeq" id="WP_075800434.1">
    <property type="nucleotide sequence ID" value="NZ_CP015584.1"/>
</dbReference>
<dbReference type="Proteomes" id="UP000185494">
    <property type="component" value="Chromosome 2"/>
</dbReference>
<dbReference type="InterPro" id="IPR036390">
    <property type="entry name" value="WH_DNA-bd_sf"/>
</dbReference>
<protein>
    <recommendedName>
        <fullName evidence="5">HTH lysR-type domain-containing protein</fullName>
    </recommendedName>
</protein>
<organism evidence="6 7">
    <name type="scientific">Roseomonas gilardii</name>
    <dbReference type="NCBI Taxonomy" id="257708"/>
    <lineage>
        <taxon>Bacteria</taxon>
        <taxon>Pseudomonadati</taxon>
        <taxon>Pseudomonadota</taxon>
        <taxon>Alphaproteobacteria</taxon>
        <taxon>Acetobacterales</taxon>
        <taxon>Roseomonadaceae</taxon>
        <taxon>Roseomonas</taxon>
    </lineage>
</organism>
<dbReference type="Gene3D" id="3.40.190.290">
    <property type="match status" value="1"/>
</dbReference>
<accession>A0A1L7ALT0</accession>
<evidence type="ECO:0000256" key="1">
    <source>
        <dbReference type="ARBA" id="ARBA00009437"/>
    </source>
</evidence>
<evidence type="ECO:0000256" key="3">
    <source>
        <dbReference type="ARBA" id="ARBA00023125"/>
    </source>
</evidence>
<dbReference type="EMBL" id="CP015584">
    <property type="protein sequence ID" value="APT59725.1"/>
    <property type="molecule type" value="Genomic_DNA"/>
</dbReference>
<comment type="similarity">
    <text evidence="1">Belongs to the LysR transcriptional regulatory family.</text>
</comment>
<keyword evidence="2" id="KW-0805">Transcription regulation</keyword>
<evidence type="ECO:0000256" key="2">
    <source>
        <dbReference type="ARBA" id="ARBA00023015"/>
    </source>
</evidence>
<evidence type="ECO:0000256" key="4">
    <source>
        <dbReference type="ARBA" id="ARBA00023163"/>
    </source>
</evidence>
<dbReference type="Gene3D" id="1.10.10.10">
    <property type="entry name" value="Winged helix-like DNA-binding domain superfamily/Winged helix DNA-binding domain"/>
    <property type="match status" value="1"/>
</dbReference>
<evidence type="ECO:0000313" key="7">
    <source>
        <dbReference type="Proteomes" id="UP000185494"/>
    </source>
</evidence>
<dbReference type="GO" id="GO:0010628">
    <property type="term" value="P:positive regulation of gene expression"/>
    <property type="evidence" value="ECO:0007669"/>
    <property type="project" value="TreeGrafter"/>
</dbReference>
<dbReference type="InterPro" id="IPR000847">
    <property type="entry name" value="LysR_HTH_N"/>
</dbReference>
<dbReference type="SUPFAM" id="SSF53850">
    <property type="entry name" value="Periplasmic binding protein-like II"/>
    <property type="match status" value="1"/>
</dbReference>
<dbReference type="SUPFAM" id="SSF46785">
    <property type="entry name" value="Winged helix' DNA-binding domain"/>
    <property type="match status" value="1"/>
</dbReference>
<dbReference type="PANTHER" id="PTHR30427:SF1">
    <property type="entry name" value="TRANSCRIPTIONAL ACTIVATOR PROTEIN LYSR"/>
    <property type="match status" value="1"/>
</dbReference>
<reference evidence="6 7" key="1">
    <citation type="submission" date="2016-05" db="EMBL/GenBank/DDBJ databases">
        <title>Complete Genome and Methylome Analysis of Psychrotrophic Bacterial Isolates from Antarctic Lake Untersee.</title>
        <authorList>
            <person name="Fomenkov A."/>
            <person name="Akimov V.N."/>
            <person name="Vasilyeva L.V."/>
            <person name="Andersen D."/>
            <person name="Vincze T."/>
            <person name="Roberts R.J."/>
        </authorList>
    </citation>
    <scope>NUCLEOTIDE SEQUENCE [LARGE SCALE GENOMIC DNA]</scope>
    <source>
        <strain evidence="6 7">U14-5</strain>
    </source>
</reference>
<dbReference type="InterPro" id="IPR036388">
    <property type="entry name" value="WH-like_DNA-bd_sf"/>
</dbReference>
<dbReference type="InterPro" id="IPR005119">
    <property type="entry name" value="LysR_subst-bd"/>
</dbReference>
<dbReference type="PROSITE" id="PS50931">
    <property type="entry name" value="HTH_LYSR"/>
    <property type="match status" value="1"/>
</dbReference>
<dbReference type="STRING" id="257708.RGI145_20600"/>
<dbReference type="GO" id="GO:0043565">
    <property type="term" value="F:sequence-specific DNA binding"/>
    <property type="evidence" value="ECO:0007669"/>
    <property type="project" value="TreeGrafter"/>
</dbReference>
<dbReference type="Pfam" id="PF03466">
    <property type="entry name" value="LysR_substrate"/>
    <property type="match status" value="1"/>
</dbReference>
<evidence type="ECO:0000259" key="5">
    <source>
        <dbReference type="PROSITE" id="PS50931"/>
    </source>
</evidence>
<dbReference type="AlphaFoldDB" id="A0A1L7ALT0"/>
<dbReference type="Pfam" id="PF00126">
    <property type="entry name" value="HTH_1"/>
    <property type="match status" value="1"/>
</dbReference>
<keyword evidence="4" id="KW-0804">Transcription</keyword>
<dbReference type="PRINTS" id="PR00039">
    <property type="entry name" value="HTHLYSR"/>
</dbReference>
<dbReference type="eggNOG" id="COG0583">
    <property type="taxonomic scope" value="Bacteria"/>
</dbReference>
<sequence length="302" mass="32923">MLNLRQLEVLRAVMRLRTTVGAAREIGMSQPAVSNAIRNMEAHLGFRLFDRVNNRLIPTEEATSLYLDSEPLFLMFQGIRQKAGDLRSSRIGRVRVTTTAELSESLLPQALRLFVPKHPKVALSIETRSMTEMLDALEAGITHVGLVMEPDPRPGIELRPLAQFEMVCAAPAGSPLSPLPFVTPQDLGDTALIAAPAGTRIHALVADAFHRARHPFAPMIEVRFMNVGMRLVEQGLGAMVVDPLTAAAGGNSLVVRPFRPAAPITVYAALARDKPPSRLVQSFLQQARLALREVLPVVQEGA</sequence>
<dbReference type="KEGG" id="rgi:RGI145_20600"/>
<name>A0A1L7ALT0_9PROT</name>
<proteinExistence type="inferred from homology"/>
<feature type="domain" description="HTH lysR-type" evidence="5">
    <location>
        <begin position="2"/>
        <end position="59"/>
    </location>
</feature>
<evidence type="ECO:0000313" key="6">
    <source>
        <dbReference type="EMBL" id="APT59725.1"/>
    </source>
</evidence>
<keyword evidence="3" id="KW-0238">DNA-binding</keyword>